<reference evidence="4 5" key="1">
    <citation type="journal article" date="2013" name="Genome Biol.">
        <title>The genome sequence of the most widely cultivated cacao type and its use to identify candidate genes regulating pod color.</title>
        <authorList>
            <person name="Motamayor J.C."/>
            <person name="Mockaitis K."/>
            <person name="Schmutz J."/>
            <person name="Haiminen N."/>
            <person name="Iii D.L."/>
            <person name="Cornejo O."/>
            <person name="Findley S.D."/>
            <person name="Zheng P."/>
            <person name="Utro F."/>
            <person name="Royaert S."/>
            <person name="Saski C."/>
            <person name="Jenkins J."/>
            <person name="Podicheti R."/>
            <person name="Zhao M."/>
            <person name="Scheffler B.E."/>
            <person name="Stack J.C."/>
            <person name="Feltus F.A."/>
            <person name="Mustiga G.M."/>
            <person name="Amores F."/>
            <person name="Phillips W."/>
            <person name="Marelli J.P."/>
            <person name="May G.D."/>
            <person name="Shapiro H."/>
            <person name="Ma J."/>
            <person name="Bustamante C.D."/>
            <person name="Schnell R.J."/>
            <person name="Main D."/>
            <person name="Gilbert D."/>
            <person name="Parida L."/>
            <person name="Kuhn D.N."/>
        </authorList>
    </citation>
    <scope>NUCLEOTIDE SEQUENCE [LARGE SCALE GENOMIC DNA]</scope>
    <source>
        <strain evidence="5">cv. Matina 1-6</strain>
    </source>
</reference>
<proteinExistence type="predicted"/>
<feature type="chain" id="PRO_5001602085" evidence="3">
    <location>
        <begin position="21"/>
        <end position="410"/>
    </location>
</feature>
<feature type="transmembrane region" description="Helical" evidence="2">
    <location>
        <begin position="370"/>
        <end position="389"/>
    </location>
</feature>
<evidence type="ECO:0000256" key="2">
    <source>
        <dbReference type="SAM" id="Phobius"/>
    </source>
</evidence>
<feature type="region of interest" description="Disordered" evidence="1">
    <location>
        <begin position="32"/>
        <end position="322"/>
    </location>
</feature>
<protein>
    <submittedName>
        <fullName evidence="4">Uncharacterized protein</fullName>
    </submittedName>
</protein>
<feature type="compositionally biased region" description="Polar residues" evidence="1">
    <location>
        <begin position="70"/>
        <end position="83"/>
    </location>
</feature>
<keyword evidence="2" id="KW-0812">Transmembrane</keyword>
<feature type="compositionally biased region" description="Polar residues" evidence="1">
    <location>
        <begin position="91"/>
        <end position="115"/>
    </location>
</feature>
<feature type="signal peptide" evidence="3">
    <location>
        <begin position="1"/>
        <end position="20"/>
    </location>
</feature>
<keyword evidence="3" id="KW-0732">Signal</keyword>
<dbReference type="STRING" id="3641.A0A061EZZ3"/>
<dbReference type="eggNOG" id="ENOG502R264">
    <property type="taxonomic scope" value="Eukaryota"/>
</dbReference>
<gene>
    <name evidence="4" type="ORF">TCM_022153</name>
</gene>
<evidence type="ECO:0000256" key="1">
    <source>
        <dbReference type="SAM" id="MobiDB-lite"/>
    </source>
</evidence>
<sequence length="410" mass="43973">MPKQASKVCLFLSIVFSILANHSISATTSEQSYAPAASESENKSLSLESLPFLPNPDSPTTEAEAVAETLSPTYFSFPPSSNIPDVETKPNETLSQENVSNLSNADEPSLETQGEQKLFQDLASPPSVDDPTLESNKENTSLPPSKADPPAVETKESEDLFQENTSLPPSPSVDTPAVETKEDENVSQENLFSAENKDNEIPSQENTSVPSSYSPNVDATSLEENKSPAVAPAYVDNTPALDTSDDGSFTQENHSPVTYVNTPAPETKGEEDITSQDYSSVTPPNTESQNPENVPELNDYSSLPKTAVPAPSEAVSFPESDPTIQMTPSNDETFGLAPTSHQTILPFNYRAEDEPVEPYEDEDSWNGVNGAVAGVLVGACVIGVGGFIYQKRKNDNIRAQYTCLAKKGGV</sequence>
<dbReference type="OMA" id="NVRAQYH"/>
<evidence type="ECO:0000313" key="5">
    <source>
        <dbReference type="Proteomes" id="UP000026915"/>
    </source>
</evidence>
<dbReference type="AlphaFoldDB" id="A0A061EZZ3"/>
<evidence type="ECO:0000256" key="3">
    <source>
        <dbReference type="SAM" id="SignalP"/>
    </source>
</evidence>
<dbReference type="Proteomes" id="UP000026915">
    <property type="component" value="Chromosome 5"/>
</dbReference>
<organism evidence="4 5">
    <name type="scientific">Theobroma cacao</name>
    <name type="common">Cacao</name>
    <name type="synonym">Cocoa</name>
    <dbReference type="NCBI Taxonomy" id="3641"/>
    <lineage>
        <taxon>Eukaryota</taxon>
        <taxon>Viridiplantae</taxon>
        <taxon>Streptophyta</taxon>
        <taxon>Embryophyta</taxon>
        <taxon>Tracheophyta</taxon>
        <taxon>Spermatophyta</taxon>
        <taxon>Magnoliopsida</taxon>
        <taxon>eudicotyledons</taxon>
        <taxon>Gunneridae</taxon>
        <taxon>Pentapetalae</taxon>
        <taxon>rosids</taxon>
        <taxon>malvids</taxon>
        <taxon>Malvales</taxon>
        <taxon>Malvaceae</taxon>
        <taxon>Byttnerioideae</taxon>
        <taxon>Theobroma</taxon>
    </lineage>
</organism>
<name>A0A061EZZ3_THECC</name>
<dbReference type="Gramene" id="EOY07829">
    <property type="protein sequence ID" value="EOY07829"/>
    <property type="gene ID" value="TCM_022153"/>
</dbReference>
<accession>A0A061EZZ3</accession>
<keyword evidence="5" id="KW-1185">Reference proteome</keyword>
<dbReference type="EMBL" id="CM001883">
    <property type="protein sequence ID" value="EOY07829.1"/>
    <property type="molecule type" value="Genomic_DNA"/>
</dbReference>
<keyword evidence="2" id="KW-0472">Membrane</keyword>
<evidence type="ECO:0000313" key="4">
    <source>
        <dbReference type="EMBL" id="EOY07829.1"/>
    </source>
</evidence>
<feature type="compositionally biased region" description="Polar residues" evidence="1">
    <location>
        <begin position="246"/>
        <end position="261"/>
    </location>
</feature>
<feature type="compositionally biased region" description="Polar residues" evidence="1">
    <location>
        <begin position="275"/>
        <end position="292"/>
    </location>
</feature>
<dbReference type="InParanoid" id="A0A061EZZ3"/>
<keyword evidence="2" id="KW-1133">Transmembrane helix</keyword>
<feature type="compositionally biased region" description="Polar residues" evidence="1">
    <location>
        <begin position="201"/>
        <end position="219"/>
    </location>
</feature>
<dbReference type="HOGENOM" id="CLU_671590_0_0_1"/>